<dbReference type="RefSeq" id="WP_379876560.1">
    <property type="nucleotide sequence ID" value="NZ_JBHUIP010000012.1"/>
</dbReference>
<dbReference type="EMBL" id="JBHUIP010000012">
    <property type="protein sequence ID" value="MFD2263539.1"/>
    <property type="molecule type" value="Genomic_DNA"/>
</dbReference>
<evidence type="ECO:0000313" key="2">
    <source>
        <dbReference type="Proteomes" id="UP001597295"/>
    </source>
</evidence>
<dbReference type="SUPFAM" id="SSF53850">
    <property type="entry name" value="Periplasmic binding protein-like II"/>
    <property type="match status" value="1"/>
</dbReference>
<dbReference type="Proteomes" id="UP001597295">
    <property type="component" value="Unassembled WGS sequence"/>
</dbReference>
<accession>A0ABW5DRI7</accession>
<comment type="caution">
    <text evidence="1">The sequence shown here is derived from an EMBL/GenBank/DDBJ whole genome shotgun (WGS) entry which is preliminary data.</text>
</comment>
<dbReference type="Gene3D" id="3.40.190.10">
    <property type="entry name" value="Periplasmic binding protein-like II"/>
    <property type="match status" value="2"/>
</dbReference>
<evidence type="ECO:0000313" key="1">
    <source>
        <dbReference type="EMBL" id="MFD2263539.1"/>
    </source>
</evidence>
<proteinExistence type="predicted"/>
<evidence type="ECO:0008006" key="3">
    <source>
        <dbReference type="Google" id="ProtNLM"/>
    </source>
</evidence>
<gene>
    <name evidence="1" type="ORF">ACFSM5_11620</name>
</gene>
<organism evidence="1 2">
    <name type="scientific">Lacibacterium aquatile</name>
    <dbReference type="NCBI Taxonomy" id="1168082"/>
    <lineage>
        <taxon>Bacteria</taxon>
        <taxon>Pseudomonadati</taxon>
        <taxon>Pseudomonadota</taxon>
        <taxon>Alphaproteobacteria</taxon>
        <taxon>Rhodospirillales</taxon>
        <taxon>Rhodospirillaceae</taxon>
    </lineage>
</organism>
<keyword evidence="2" id="KW-1185">Reference proteome</keyword>
<name>A0ABW5DRI7_9PROT</name>
<sequence>MAHLIDRTPEFTHAIERTNLPRFLSMADTMDGVCHPALLQTNGREQSLLFSQPAYRTLGNRLVATERTAAHLRTLLNQDGLLSFSALEALPRMVIGHSRDRVYGQAIDGFLKRMRDRRETYDVVSTMTAMRMLAAGRLDYTFAAPVQAGYYFARNRRLPGTRLTSFALENVPAVSQSHVVCSRGPVSEKLIARVNSLISGPEFRAAWWPTYERWLDADARSDAQRLLPAP</sequence>
<protein>
    <recommendedName>
        <fullName evidence="3">Solute-binding protein family 3/N-terminal domain-containing protein</fullName>
    </recommendedName>
</protein>
<reference evidence="2" key="1">
    <citation type="journal article" date="2019" name="Int. J. Syst. Evol. Microbiol.">
        <title>The Global Catalogue of Microorganisms (GCM) 10K type strain sequencing project: providing services to taxonomists for standard genome sequencing and annotation.</title>
        <authorList>
            <consortium name="The Broad Institute Genomics Platform"/>
            <consortium name="The Broad Institute Genome Sequencing Center for Infectious Disease"/>
            <person name="Wu L."/>
            <person name="Ma J."/>
        </authorList>
    </citation>
    <scope>NUCLEOTIDE SEQUENCE [LARGE SCALE GENOMIC DNA]</scope>
    <source>
        <strain evidence="2">CGMCC 1.19062</strain>
    </source>
</reference>